<proteinExistence type="predicted"/>
<dbReference type="STRING" id="573321.SAMN04488505_101366"/>
<sequence>MSPQSNLLLNPLQHIHQLLTELPLAVKTRICTECNWSLPTYYRKVKGAHISNAEKEKITFILFDQLQQTWQRCKNGHNPPPAPAASLS</sequence>
<gene>
    <name evidence="1" type="ORF">SAMN04488505_101366</name>
</gene>
<evidence type="ECO:0000313" key="1">
    <source>
        <dbReference type="EMBL" id="SEK52618.1"/>
    </source>
</evidence>
<name>A0A1H7HR02_9BACT</name>
<organism evidence="1 2">
    <name type="scientific">Chitinophaga rupis</name>
    <dbReference type="NCBI Taxonomy" id="573321"/>
    <lineage>
        <taxon>Bacteria</taxon>
        <taxon>Pseudomonadati</taxon>
        <taxon>Bacteroidota</taxon>
        <taxon>Chitinophagia</taxon>
        <taxon>Chitinophagales</taxon>
        <taxon>Chitinophagaceae</taxon>
        <taxon>Chitinophaga</taxon>
    </lineage>
</organism>
<evidence type="ECO:0000313" key="2">
    <source>
        <dbReference type="Proteomes" id="UP000198984"/>
    </source>
</evidence>
<dbReference type="Proteomes" id="UP000198984">
    <property type="component" value="Unassembled WGS sequence"/>
</dbReference>
<reference evidence="1 2" key="1">
    <citation type="submission" date="2016-10" db="EMBL/GenBank/DDBJ databases">
        <authorList>
            <person name="de Groot N.N."/>
        </authorList>
    </citation>
    <scope>NUCLEOTIDE SEQUENCE [LARGE SCALE GENOMIC DNA]</scope>
    <source>
        <strain evidence="1 2">DSM 21039</strain>
    </source>
</reference>
<dbReference type="OrthoDB" id="672834at2"/>
<keyword evidence="2" id="KW-1185">Reference proteome</keyword>
<dbReference type="RefSeq" id="WP_143080879.1">
    <property type="nucleotide sequence ID" value="NZ_FOBB01000001.1"/>
</dbReference>
<dbReference type="AlphaFoldDB" id="A0A1H7HR02"/>
<accession>A0A1H7HR02</accession>
<dbReference type="EMBL" id="FOBB01000001">
    <property type="protein sequence ID" value="SEK52618.1"/>
    <property type="molecule type" value="Genomic_DNA"/>
</dbReference>
<protein>
    <submittedName>
        <fullName evidence="1">Uncharacterized protein</fullName>
    </submittedName>
</protein>